<reference evidence="4" key="1">
    <citation type="submission" date="2021-02" db="EMBL/GenBank/DDBJ databases">
        <authorList>
            <person name="Nowell W R."/>
        </authorList>
    </citation>
    <scope>NUCLEOTIDE SEQUENCE</scope>
</reference>
<evidence type="ECO:0000313" key="4">
    <source>
        <dbReference type="EMBL" id="CAF1070081.1"/>
    </source>
</evidence>
<organism evidence="4 6">
    <name type="scientific">Adineta steineri</name>
    <dbReference type="NCBI Taxonomy" id="433720"/>
    <lineage>
        <taxon>Eukaryota</taxon>
        <taxon>Metazoa</taxon>
        <taxon>Spiralia</taxon>
        <taxon>Gnathifera</taxon>
        <taxon>Rotifera</taxon>
        <taxon>Eurotatoria</taxon>
        <taxon>Bdelloidea</taxon>
        <taxon>Adinetida</taxon>
        <taxon>Adinetidae</taxon>
        <taxon>Adineta</taxon>
    </lineage>
</organism>
<name>A0A814LTF9_9BILA</name>
<proteinExistence type="inferred from homology"/>
<evidence type="ECO:0000256" key="2">
    <source>
        <dbReference type="SAM" id="MobiDB-lite"/>
    </source>
</evidence>
<dbReference type="InterPro" id="IPR011022">
    <property type="entry name" value="Arrestin_C-like"/>
</dbReference>
<dbReference type="Proteomes" id="UP000663891">
    <property type="component" value="Unassembled WGS sequence"/>
</dbReference>
<dbReference type="Pfam" id="PF02752">
    <property type="entry name" value="Arrestin_C"/>
    <property type="match status" value="1"/>
</dbReference>
<dbReference type="GO" id="GO:0015031">
    <property type="term" value="P:protein transport"/>
    <property type="evidence" value="ECO:0007669"/>
    <property type="project" value="TreeGrafter"/>
</dbReference>
<comment type="similarity">
    <text evidence="1">Belongs to the arrestin family.</text>
</comment>
<gene>
    <name evidence="5" type="ORF">OKA104_LOCUS21932</name>
    <name evidence="4" type="ORF">VCS650_LOCUS18432</name>
</gene>
<dbReference type="GO" id="GO:0005737">
    <property type="term" value="C:cytoplasm"/>
    <property type="evidence" value="ECO:0007669"/>
    <property type="project" value="TreeGrafter"/>
</dbReference>
<dbReference type="SMART" id="SM01017">
    <property type="entry name" value="Arrestin_C"/>
    <property type="match status" value="1"/>
</dbReference>
<dbReference type="OrthoDB" id="2333384at2759"/>
<dbReference type="Gene3D" id="2.60.40.640">
    <property type="match status" value="2"/>
</dbReference>
<dbReference type="Proteomes" id="UP000663881">
    <property type="component" value="Unassembled WGS sequence"/>
</dbReference>
<dbReference type="EMBL" id="CAJOAY010001562">
    <property type="protein sequence ID" value="CAF3859008.1"/>
    <property type="molecule type" value="Genomic_DNA"/>
</dbReference>
<dbReference type="AlphaFoldDB" id="A0A814LTF9"/>
<dbReference type="SUPFAM" id="SSF81296">
    <property type="entry name" value="E set domains"/>
    <property type="match status" value="2"/>
</dbReference>
<comment type="caution">
    <text evidence="4">The sequence shown here is derived from an EMBL/GenBank/DDBJ whole genome shotgun (WGS) entry which is preliminary data.</text>
</comment>
<dbReference type="PANTHER" id="PTHR11188">
    <property type="entry name" value="ARRESTIN DOMAIN CONTAINING PROTEIN"/>
    <property type="match status" value="1"/>
</dbReference>
<protein>
    <recommendedName>
        <fullName evidence="3">Arrestin C-terminal-like domain-containing protein</fullName>
    </recommendedName>
</protein>
<dbReference type="EMBL" id="CAJNON010000176">
    <property type="protein sequence ID" value="CAF1070081.1"/>
    <property type="molecule type" value="Genomic_DNA"/>
</dbReference>
<dbReference type="Pfam" id="PF00339">
    <property type="entry name" value="Arrestin_N"/>
    <property type="match status" value="1"/>
</dbReference>
<accession>A0A814LTF9</accession>
<dbReference type="PANTHER" id="PTHR11188:SF17">
    <property type="entry name" value="FI21816P1"/>
    <property type="match status" value="1"/>
</dbReference>
<feature type="region of interest" description="Disordered" evidence="2">
    <location>
        <begin position="342"/>
        <end position="363"/>
    </location>
</feature>
<evidence type="ECO:0000313" key="5">
    <source>
        <dbReference type="EMBL" id="CAF3859008.1"/>
    </source>
</evidence>
<dbReference type="InterPro" id="IPR011021">
    <property type="entry name" value="Arrestin-like_N"/>
</dbReference>
<dbReference type="InterPro" id="IPR050357">
    <property type="entry name" value="Arrestin_domain-protein"/>
</dbReference>
<dbReference type="InterPro" id="IPR014756">
    <property type="entry name" value="Ig_E-set"/>
</dbReference>
<evidence type="ECO:0000259" key="3">
    <source>
        <dbReference type="SMART" id="SM01017"/>
    </source>
</evidence>
<evidence type="ECO:0000313" key="6">
    <source>
        <dbReference type="Proteomes" id="UP000663891"/>
    </source>
</evidence>
<sequence>MGNNNSSINVTLDQAQPAIYIAGDVISGQVHFNITERTKKTDEIYLSLTGDIGYTTTRTVRMQNGQMERKTDCHNVRILGQKFLLGNPTVVKQTHHELFHHHNNDNHDASTLEPGQYTYPFSIRLPDDLPPTLHPEDYPFVRYQLQVLLEKKWYHSNDRHRYPIRIFPRVNLYNISNSQSAVKFGTKRKDVTVKGVLQHAGLIPGEQTILTLDIQNPNRVTIKRVDACFIQRYDIEQCRRRLELIRLPVAELANNQDQHIEVTCPLVIPLGIPPSFSYRSNGIRSIVHVDLHYDLKLEIKAKGLFTDFDLQVPVIIGTTENSNYNTRSTTVDTMNMVALDFTDDDMPPPPYDSIHNSDTSTRS</sequence>
<evidence type="ECO:0000256" key="1">
    <source>
        <dbReference type="ARBA" id="ARBA00005298"/>
    </source>
</evidence>
<feature type="domain" description="Arrestin C-terminal-like" evidence="3">
    <location>
        <begin position="187"/>
        <end position="321"/>
    </location>
</feature>
<feature type="compositionally biased region" description="Polar residues" evidence="2">
    <location>
        <begin position="354"/>
        <end position="363"/>
    </location>
</feature>
<dbReference type="InterPro" id="IPR014752">
    <property type="entry name" value="Arrestin-like_C"/>
</dbReference>